<dbReference type="InterPro" id="IPR036890">
    <property type="entry name" value="HATPase_C_sf"/>
</dbReference>
<accession>A0ABV5IHQ9</accession>
<protein>
    <recommendedName>
        <fullName evidence="2">histidine kinase</fullName>
        <ecNumber evidence="2">2.7.13.3</ecNumber>
    </recommendedName>
</protein>
<keyword evidence="12" id="KW-1185">Reference proteome</keyword>
<feature type="domain" description="Histidine kinase/HSP90-like ATPase" evidence="10">
    <location>
        <begin position="286"/>
        <end position="375"/>
    </location>
</feature>
<evidence type="ECO:0000256" key="9">
    <source>
        <dbReference type="SAM" id="Phobius"/>
    </source>
</evidence>
<keyword evidence="5" id="KW-0547">Nucleotide-binding</keyword>
<organism evidence="11 12">
    <name type="scientific">Nonomuraea spiralis</name>
    <dbReference type="NCBI Taxonomy" id="46182"/>
    <lineage>
        <taxon>Bacteria</taxon>
        <taxon>Bacillati</taxon>
        <taxon>Actinomycetota</taxon>
        <taxon>Actinomycetes</taxon>
        <taxon>Streptosporangiales</taxon>
        <taxon>Streptosporangiaceae</taxon>
        <taxon>Nonomuraea</taxon>
    </lineage>
</organism>
<comment type="caution">
    <text evidence="11">The sequence shown here is derived from an EMBL/GenBank/DDBJ whole genome shotgun (WGS) entry which is preliminary data.</text>
</comment>
<keyword evidence="9" id="KW-0812">Transmembrane</keyword>
<dbReference type="Pfam" id="PF07730">
    <property type="entry name" value="HisKA_3"/>
    <property type="match status" value="1"/>
</dbReference>
<evidence type="ECO:0000259" key="10">
    <source>
        <dbReference type="SMART" id="SM00387"/>
    </source>
</evidence>
<dbReference type="InterPro" id="IPR003594">
    <property type="entry name" value="HATPase_dom"/>
</dbReference>
<dbReference type="Gene3D" id="3.30.565.10">
    <property type="entry name" value="Histidine kinase-like ATPase, C-terminal domain"/>
    <property type="match status" value="1"/>
</dbReference>
<dbReference type="Pfam" id="PF02518">
    <property type="entry name" value="HATPase_c"/>
    <property type="match status" value="1"/>
</dbReference>
<dbReference type="PANTHER" id="PTHR24421:SF10">
    <property type="entry name" value="NITRATE_NITRITE SENSOR PROTEIN NARQ"/>
    <property type="match status" value="1"/>
</dbReference>
<keyword evidence="3" id="KW-0597">Phosphoprotein</keyword>
<evidence type="ECO:0000256" key="1">
    <source>
        <dbReference type="ARBA" id="ARBA00000085"/>
    </source>
</evidence>
<evidence type="ECO:0000256" key="4">
    <source>
        <dbReference type="ARBA" id="ARBA00022679"/>
    </source>
</evidence>
<evidence type="ECO:0000256" key="2">
    <source>
        <dbReference type="ARBA" id="ARBA00012438"/>
    </source>
</evidence>
<evidence type="ECO:0000256" key="3">
    <source>
        <dbReference type="ARBA" id="ARBA00022553"/>
    </source>
</evidence>
<evidence type="ECO:0000256" key="8">
    <source>
        <dbReference type="ARBA" id="ARBA00023012"/>
    </source>
</evidence>
<dbReference type="InterPro" id="IPR011712">
    <property type="entry name" value="Sig_transdc_His_kin_sub3_dim/P"/>
</dbReference>
<evidence type="ECO:0000256" key="7">
    <source>
        <dbReference type="ARBA" id="ARBA00022840"/>
    </source>
</evidence>
<feature type="transmembrane region" description="Helical" evidence="9">
    <location>
        <begin position="107"/>
        <end position="130"/>
    </location>
</feature>
<reference evidence="11 12" key="1">
    <citation type="submission" date="2024-09" db="EMBL/GenBank/DDBJ databases">
        <authorList>
            <person name="Sun Q."/>
            <person name="Mori K."/>
        </authorList>
    </citation>
    <scope>NUCLEOTIDE SEQUENCE [LARGE SCALE GENOMIC DNA]</scope>
    <source>
        <strain evidence="11 12">CCM 3426</strain>
    </source>
</reference>
<dbReference type="PANTHER" id="PTHR24421">
    <property type="entry name" value="NITRATE/NITRITE SENSOR PROTEIN NARX-RELATED"/>
    <property type="match status" value="1"/>
</dbReference>
<dbReference type="Proteomes" id="UP001589647">
    <property type="component" value="Unassembled WGS sequence"/>
</dbReference>
<dbReference type="RefSeq" id="WP_189653494.1">
    <property type="nucleotide sequence ID" value="NZ_BMRC01000042.1"/>
</dbReference>
<keyword evidence="4" id="KW-0808">Transferase</keyword>
<keyword evidence="9" id="KW-1133">Transmembrane helix</keyword>
<proteinExistence type="predicted"/>
<keyword evidence="7" id="KW-0067">ATP-binding</keyword>
<feature type="transmembrane region" description="Helical" evidence="9">
    <location>
        <begin position="137"/>
        <end position="161"/>
    </location>
</feature>
<dbReference type="Gene3D" id="1.20.5.1930">
    <property type="match status" value="1"/>
</dbReference>
<comment type="catalytic activity">
    <reaction evidence="1">
        <text>ATP + protein L-histidine = ADP + protein N-phospho-L-histidine.</text>
        <dbReference type="EC" id="2.7.13.3"/>
    </reaction>
</comment>
<feature type="transmembrane region" description="Helical" evidence="9">
    <location>
        <begin position="21"/>
        <end position="39"/>
    </location>
</feature>
<evidence type="ECO:0000313" key="12">
    <source>
        <dbReference type="Proteomes" id="UP001589647"/>
    </source>
</evidence>
<feature type="transmembrane region" description="Helical" evidence="9">
    <location>
        <begin position="45"/>
        <end position="62"/>
    </location>
</feature>
<evidence type="ECO:0000256" key="6">
    <source>
        <dbReference type="ARBA" id="ARBA00022777"/>
    </source>
</evidence>
<name>A0ABV5IHQ9_9ACTN</name>
<evidence type="ECO:0000313" key="11">
    <source>
        <dbReference type="EMBL" id="MFB9203435.1"/>
    </source>
</evidence>
<keyword evidence="8" id="KW-0902">Two-component regulatory system</keyword>
<sequence length="378" mass="40182">MSPQFSQRVPTSVRHSARRGDLALAALTVVGVVTGVMAAEVRESPWQGLIPLALFLGALLFFRRRRPMTVLILSIGAVFVYRCNSHFEGGWIWPASAAYFSAACTARVRWVAVIGVAQLVYATADFWWVLQKNTGRFVIHVAGEGLLLAALIGAGLSHAAVMRWREQLRETDSRARAAEERLRASHEVHDIVAHTLAAVGVHLNLAADTLQEAPEEAAAALHVAKEVRNRAMAELNSLIGVLRDGSDDTVPQRDLASLGTLIADARAAGLHVILAQRGDPSSVLGAPAVAAFRVVQEALTNTLKHSAATQAEVTIDYGPSSVTLEIKDDGRGCAEIVEGHGLAGMRERVSPLGGTLTVGSTPGGFSVRAEIPVARSPA</sequence>
<dbReference type="CDD" id="cd16917">
    <property type="entry name" value="HATPase_UhpB-NarQ-NarX-like"/>
    <property type="match status" value="1"/>
</dbReference>
<dbReference type="EC" id="2.7.13.3" evidence="2"/>
<dbReference type="SMART" id="SM00387">
    <property type="entry name" value="HATPase_c"/>
    <property type="match status" value="1"/>
</dbReference>
<evidence type="ECO:0000256" key="5">
    <source>
        <dbReference type="ARBA" id="ARBA00022741"/>
    </source>
</evidence>
<gene>
    <name evidence="11" type="ORF">ACFFV7_19755</name>
</gene>
<dbReference type="InterPro" id="IPR050482">
    <property type="entry name" value="Sensor_HK_TwoCompSys"/>
</dbReference>
<dbReference type="GO" id="GO:0016301">
    <property type="term" value="F:kinase activity"/>
    <property type="evidence" value="ECO:0007669"/>
    <property type="project" value="UniProtKB-KW"/>
</dbReference>
<dbReference type="EMBL" id="JBHMEI010000014">
    <property type="protein sequence ID" value="MFB9203435.1"/>
    <property type="molecule type" value="Genomic_DNA"/>
</dbReference>
<feature type="transmembrane region" description="Helical" evidence="9">
    <location>
        <begin position="69"/>
        <end position="87"/>
    </location>
</feature>
<keyword evidence="9" id="KW-0472">Membrane</keyword>
<keyword evidence="6 11" id="KW-0418">Kinase</keyword>
<dbReference type="SUPFAM" id="SSF55874">
    <property type="entry name" value="ATPase domain of HSP90 chaperone/DNA topoisomerase II/histidine kinase"/>
    <property type="match status" value="1"/>
</dbReference>